<proteinExistence type="predicted"/>
<evidence type="ECO:0000313" key="7">
    <source>
        <dbReference type="Proteomes" id="UP000290013"/>
    </source>
</evidence>
<keyword evidence="4 5" id="KW-0472">Membrane</keyword>
<dbReference type="EMBL" id="LR215974">
    <property type="protein sequence ID" value="VFB02107.1"/>
    <property type="molecule type" value="Genomic_DNA"/>
</dbReference>
<evidence type="ECO:0000256" key="5">
    <source>
        <dbReference type="SAM" id="Phobius"/>
    </source>
</evidence>
<dbReference type="Pfam" id="PF07681">
    <property type="entry name" value="DoxX"/>
    <property type="match status" value="1"/>
</dbReference>
<dbReference type="AlphaFoldDB" id="A0A4U8W7D4"/>
<protein>
    <submittedName>
        <fullName evidence="6">DoxX</fullName>
    </submittedName>
</protein>
<reference evidence="6 7" key="1">
    <citation type="submission" date="2019-02" db="EMBL/GenBank/DDBJ databases">
        <authorList>
            <consortium name="Pathogen Informatics"/>
        </authorList>
    </citation>
    <scope>NUCLEOTIDE SEQUENCE [LARGE SCALE GENOMIC DNA]</scope>
    <source>
        <strain evidence="6 7">3012STDY6944375</strain>
    </source>
</reference>
<feature type="transmembrane region" description="Helical" evidence="5">
    <location>
        <begin position="97"/>
        <end position="114"/>
    </location>
</feature>
<accession>A0A4U8W7D4</accession>
<dbReference type="Proteomes" id="UP000290013">
    <property type="component" value="Chromosome"/>
</dbReference>
<evidence type="ECO:0000256" key="1">
    <source>
        <dbReference type="ARBA" id="ARBA00004141"/>
    </source>
</evidence>
<name>A0A4U8W7D4_9FLAO</name>
<keyword evidence="3 5" id="KW-1133">Transmembrane helix</keyword>
<sequence length="123" mass="13960">MKIVKTIVFAIFALMFINAGLDKFFHYMPVPPMPEALQKVNEAIMSLHWLIPLVGFIELLSGILIMIPKTRALGAVMIFPVMIGIICHNATFMPEGLMISGIFFIINLWILFDNKEKIKILIK</sequence>
<dbReference type="KEGG" id="ctai:NCTC12078_00080"/>
<gene>
    <name evidence="6" type="ORF">NCTC12078_00080</name>
</gene>
<dbReference type="RefSeq" id="WP_130913021.1">
    <property type="nucleotide sequence ID" value="NZ_LR215974.1"/>
</dbReference>
<evidence type="ECO:0000313" key="6">
    <source>
        <dbReference type="EMBL" id="VFB02107.1"/>
    </source>
</evidence>
<evidence type="ECO:0000256" key="2">
    <source>
        <dbReference type="ARBA" id="ARBA00022692"/>
    </source>
</evidence>
<dbReference type="InterPro" id="IPR032808">
    <property type="entry name" value="DoxX"/>
</dbReference>
<evidence type="ECO:0000256" key="4">
    <source>
        <dbReference type="ARBA" id="ARBA00023136"/>
    </source>
</evidence>
<keyword evidence="2 5" id="KW-0812">Transmembrane</keyword>
<comment type="subcellular location">
    <subcellularLocation>
        <location evidence="1">Membrane</location>
        <topology evidence="1">Multi-pass membrane protein</topology>
    </subcellularLocation>
</comment>
<feature type="transmembrane region" description="Helical" evidence="5">
    <location>
        <begin position="72"/>
        <end position="91"/>
    </location>
</feature>
<dbReference type="GO" id="GO:0016020">
    <property type="term" value="C:membrane"/>
    <property type="evidence" value="ECO:0007669"/>
    <property type="project" value="UniProtKB-SubCell"/>
</dbReference>
<evidence type="ECO:0000256" key="3">
    <source>
        <dbReference type="ARBA" id="ARBA00022989"/>
    </source>
</evidence>
<organism evidence="6 7">
    <name type="scientific">Chryseobacterium taihuense</name>
    <dbReference type="NCBI Taxonomy" id="1141221"/>
    <lineage>
        <taxon>Bacteria</taxon>
        <taxon>Pseudomonadati</taxon>
        <taxon>Bacteroidota</taxon>
        <taxon>Flavobacteriia</taxon>
        <taxon>Flavobacteriales</taxon>
        <taxon>Weeksellaceae</taxon>
        <taxon>Chryseobacterium group</taxon>
        <taxon>Chryseobacterium</taxon>
    </lineage>
</organism>
<feature type="transmembrane region" description="Helical" evidence="5">
    <location>
        <begin position="43"/>
        <end position="65"/>
    </location>
</feature>